<dbReference type="InterPro" id="IPR024066">
    <property type="entry name" value="RGS_subdom1/3"/>
</dbReference>
<dbReference type="GO" id="GO:0019901">
    <property type="term" value="F:protein kinase binding"/>
    <property type="evidence" value="ECO:0007669"/>
    <property type="project" value="TreeGrafter"/>
</dbReference>
<feature type="domain" description="RGS" evidence="6">
    <location>
        <begin position="60"/>
        <end position="177"/>
    </location>
</feature>
<dbReference type="GO" id="GO:0031625">
    <property type="term" value="F:ubiquitin protein ligase binding"/>
    <property type="evidence" value="ECO:0007669"/>
    <property type="project" value="TreeGrafter"/>
</dbReference>
<evidence type="ECO:0000259" key="7">
    <source>
        <dbReference type="PROSITE" id="PS50841"/>
    </source>
</evidence>
<dbReference type="GO" id="GO:0005737">
    <property type="term" value="C:cytoplasm"/>
    <property type="evidence" value="ECO:0007669"/>
    <property type="project" value="UniProtKB-SubCell"/>
</dbReference>
<feature type="compositionally biased region" description="Low complexity" evidence="5">
    <location>
        <begin position="317"/>
        <end position="327"/>
    </location>
</feature>
<protein>
    <recommendedName>
        <fullName evidence="10">Axin</fullName>
    </recommendedName>
</protein>
<dbReference type="SUPFAM" id="SSF48097">
    <property type="entry name" value="Regulator of G-protein signaling, RGS"/>
    <property type="match status" value="1"/>
</dbReference>
<proteinExistence type="predicted"/>
<evidence type="ECO:0000256" key="4">
    <source>
        <dbReference type="PROSITE-ProRule" id="PRU00069"/>
    </source>
</evidence>
<evidence type="ECO:0000256" key="2">
    <source>
        <dbReference type="ARBA" id="ARBA00022490"/>
    </source>
</evidence>
<evidence type="ECO:0000259" key="6">
    <source>
        <dbReference type="PROSITE" id="PS50132"/>
    </source>
</evidence>
<evidence type="ECO:0000256" key="5">
    <source>
        <dbReference type="SAM" id="MobiDB-lite"/>
    </source>
</evidence>
<dbReference type="Gene3D" id="1.10.167.10">
    <property type="entry name" value="Regulator of G-protein Signalling 4, domain 2"/>
    <property type="match status" value="1"/>
</dbReference>
<reference evidence="8" key="2">
    <citation type="submission" date="2022-10" db="EMBL/GenBank/DDBJ databases">
        <authorList>
            <consortium name="ENA_rothamsted_submissions"/>
            <consortium name="culmorum"/>
            <person name="King R."/>
        </authorList>
    </citation>
    <scope>NUCLEOTIDE SEQUENCE</scope>
</reference>
<dbReference type="Proteomes" id="UP001153620">
    <property type="component" value="Chromosome 2"/>
</dbReference>
<dbReference type="Gene3D" id="1.10.196.10">
    <property type="match status" value="1"/>
</dbReference>
<evidence type="ECO:0000256" key="1">
    <source>
        <dbReference type="ARBA" id="ARBA00004496"/>
    </source>
</evidence>
<dbReference type="GO" id="GO:0060090">
    <property type="term" value="F:molecular adaptor activity"/>
    <property type="evidence" value="ECO:0007669"/>
    <property type="project" value="TreeGrafter"/>
</dbReference>
<accession>A0A9N9RZR7</accession>
<evidence type="ECO:0008006" key="10">
    <source>
        <dbReference type="Google" id="ProtNLM"/>
    </source>
</evidence>
<dbReference type="InterPro" id="IPR016137">
    <property type="entry name" value="RGS"/>
</dbReference>
<comment type="subcellular location">
    <subcellularLocation>
        <location evidence="1">Cytoplasm</location>
    </subcellularLocation>
</comment>
<feature type="region of interest" description="Disordered" evidence="5">
    <location>
        <begin position="1"/>
        <end position="25"/>
    </location>
</feature>
<feature type="region of interest" description="Disordered" evidence="5">
    <location>
        <begin position="528"/>
        <end position="606"/>
    </location>
</feature>
<dbReference type="Gene3D" id="2.40.240.130">
    <property type="match status" value="1"/>
</dbReference>
<feature type="compositionally biased region" description="Basic residues" evidence="5">
    <location>
        <begin position="331"/>
        <end position="341"/>
    </location>
</feature>
<dbReference type="PANTHER" id="PTHR46102">
    <property type="entry name" value="AXIN"/>
    <property type="match status" value="1"/>
</dbReference>
<evidence type="ECO:0000256" key="3">
    <source>
        <dbReference type="ARBA" id="ARBA00022687"/>
    </source>
</evidence>
<dbReference type="PROSITE" id="PS50132">
    <property type="entry name" value="RGS"/>
    <property type="match status" value="1"/>
</dbReference>
<dbReference type="PROSITE" id="PS50841">
    <property type="entry name" value="DIX"/>
    <property type="match status" value="1"/>
</dbReference>
<feature type="region of interest" description="Disordered" evidence="5">
    <location>
        <begin position="304"/>
        <end position="347"/>
    </location>
</feature>
<evidence type="ECO:0000313" key="9">
    <source>
        <dbReference type="Proteomes" id="UP001153620"/>
    </source>
</evidence>
<reference evidence="8" key="1">
    <citation type="submission" date="2022-01" db="EMBL/GenBank/DDBJ databases">
        <authorList>
            <person name="King R."/>
        </authorList>
    </citation>
    <scope>NUCLEOTIDE SEQUENCE</scope>
</reference>
<dbReference type="OrthoDB" id="10007451at2759"/>
<dbReference type="InterPro" id="IPR014936">
    <property type="entry name" value="Axin_b-cat-bd"/>
</dbReference>
<keyword evidence="3 4" id="KW-0879">Wnt signaling pathway</keyword>
<dbReference type="InterPro" id="IPR001158">
    <property type="entry name" value="DIX"/>
</dbReference>
<dbReference type="GO" id="GO:0005634">
    <property type="term" value="C:nucleus"/>
    <property type="evidence" value="ECO:0007669"/>
    <property type="project" value="TreeGrafter"/>
</dbReference>
<dbReference type="InterPro" id="IPR029071">
    <property type="entry name" value="Ubiquitin-like_domsf"/>
</dbReference>
<gene>
    <name evidence="8" type="ORF">CHIRRI_LOCUS9000</name>
</gene>
<dbReference type="SUPFAM" id="SSF54236">
    <property type="entry name" value="Ubiquitin-like"/>
    <property type="match status" value="1"/>
</dbReference>
<dbReference type="InterPro" id="IPR038207">
    <property type="entry name" value="DIX_dom_sf"/>
</dbReference>
<dbReference type="GO" id="GO:0016055">
    <property type="term" value="P:Wnt signaling pathway"/>
    <property type="evidence" value="ECO:0007669"/>
    <property type="project" value="UniProtKB-KW"/>
</dbReference>
<dbReference type="GO" id="GO:0008013">
    <property type="term" value="F:beta-catenin binding"/>
    <property type="evidence" value="ECO:0007669"/>
    <property type="project" value="TreeGrafter"/>
</dbReference>
<dbReference type="GO" id="GO:0032436">
    <property type="term" value="P:positive regulation of proteasomal ubiquitin-dependent protein catabolic process"/>
    <property type="evidence" value="ECO:0007669"/>
    <property type="project" value="TreeGrafter"/>
</dbReference>
<keyword evidence="2" id="KW-0963">Cytoplasm</keyword>
<organism evidence="8 9">
    <name type="scientific">Chironomus riparius</name>
    <dbReference type="NCBI Taxonomy" id="315576"/>
    <lineage>
        <taxon>Eukaryota</taxon>
        <taxon>Metazoa</taxon>
        <taxon>Ecdysozoa</taxon>
        <taxon>Arthropoda</taxon>
        <taxon>Hexapoda</taxon>
        <taxon>Insecta</taxon>
        <taxon>Pterygota</taxon>
        <taxon>Neoptera</taxon>
        <taxon>Endopterygota</taxon>
        <taxon>Diptera</taxon>
        <taxon>Nematocera</taxon>
        <taxon>Chironomoidea</taxon>
        <taxon>Chironomidae</taxon>
        <taxon>Chironominae</taxon>
        <taxon>Chironomus</taxon>
    </lineage>
</organism>
<name>A0A9N9RZR7_9DIPT</name>
<dbReference type="SMART" id="SM00021">
    <property type="entry name" value="DAX"/>
    <property type="match status" value="1"/>
</dbReference>
<evidence type="ECO:0000313" key="8">
    <source>
        <dbReference type="EMBL" id="CAG9806135.1"/>
    </source>
</evidence>
<dbReference type="InterPro" id="IPR043581">
    <property type="entry name" value="Axin-like"/>
</dbReference>
<sequence>MNQNFNDYDSIGQRPPIPGEETSKKFKMTDSAQSELHLFMTSSSSSQSSSSPSCLKWARTLGSLLEDREGVELFKKYVESEGGIHSDRLNFYFACEGLKQQSDPDKVKQIIGAIYRFLKKSELLVPDDIRRAVKAGLKDEIILTPDVYDQMQHDVERIINESTYPNFLQSDMYVQYVQQAQQPMTVIERNQYLQQQQTISTSTTTATSSTISETSSKFLSRSSTLPTLMEEAGDGCSVGDVTESISDPINRVPSTTTSKVPMSLTKDALMATQRRRLEMRSPGVHGYSVYNNYAPYNPVSRRDSELASLSSGRTDSDTMSISSMSTDGRPQRRHHHHHHHQSSLERRMIRENIAINNTESLTVIPRTQRVDVKSHSLSSEEFLKILLPKLEAVKKEQDRMELLNKKLLEVEQSKSNKLFADAISAKLMLDDDKDDQDILDEHVSRVWSDRTPLRSPGNLSPGNPLNQFQRRKMHETTFSCGSSIQSSMRVSKSMPDSNMRRFTKWGSINTDSGISLFSSDTMTIKHKDAMSISSSSSGSTKPPPRPAQALPTDVSKLTPQQIEELRRTKRVQQMQMQPPLPQKNVNPPPIPAKNLPQPPQATQQQPAITEHTTTVVYSFCDEDVPYRIKIPGKSPLTLKQFKDFLPKKGNYRFFFKTRCDDDDNPIIQEEILNDSDVLPLFDDKVMATVKSAL</sequence>
<dbReference type="Pfam" id="PF00778">
    <property type="entry name" value="DIX"/>
    <property type="match status" value="1"/>
</dbReference>
<dbReference type="GO" id="GO:0005886">
    <property type="term" value="C:plasma membrane"/>
    <property type="evidence" value="ECO:0007669"/>
    <property type="project" value="TreeGrafter"/>
</dbReference>
<dbReference type="PANTHER" id="PTHR46102:SF2">
    <property type="entry name" value="AXIN"/>
    <property type="match status" value="1"/>
</dbReference>
<dbReference type="Pfam" id="PF08833">
    <property type="entry name" value="Axin_b-cat_bind"/>
    <property type="match status" value="1"/>
</dbReference>
<keyword evidence="9" id="KW-1185">Reference proteome</keyword>
<dbReference type="GO" id="GO:0090090">
    <property type="term" value="P:negative regulation of canonical Wnt signaling pathway"/>
    <property type="evidence" value="ECO:0007669"/>
    <property type="project" value="InterPro"/>
</dbReference>
<dbReference type="AlphaFoldDB" id="A0A9N9RZR7"/>
<dbReference type="GO" id="GO:0030877">
    <property type="term" value="C:beta-catenin destruction complex"/>
    <property type="evidence" value="ECO:0007669"/>
    <property type="project" value="TreeGrafter"/>
</dbReference>
<dbReference type="Pfam" id="PF00615">
    <property type="entry name" value="RGS"/>
    <property type="match status" value="1"/>
</dbReference>
<feature type="domain" description="DIX" evidence="7">
    <location>
        <begin position="610"/>
        <end position="693"/>
    </location>
</feature>
<dbReference type="SMART" id="SM00315">
    <property type="entry name" value="RGS"/>
    <property type="match status" value="1"/>
</dbReference>
<dbReference type="InterPro" id="IPR044926">
    <property type="entry name" value="RGS_subdomain_2"/>
</dbReference>
<dbReference type="EMBL" id="OU895878">
    <property type="protein sequence ID" value="CAG9806135.1"/>
    <property type="molecule type" value="Genomic_DNA"/>
</dbReference>
<dbReference type="InterPro" id="IPR036305">
    <property type="entry name" value="RGS_sf"/>
</dbReference>
<dbReference type="GO" id="GO:0048468">
    <property type="term" value="P:cell development"/>
    <property type="evidence" value="ECO:0007669"/>
    <property type="project" value="TreeGrafter"/>
</dbReference>
<feature type="compositionally biased region" description="Pro residues" evidence="5">
    <location>
        <begin position="578"/>
        <end position="599"/>
    </location>
</feature>